<accession>A0ABQ1FWN3</accession>
<organism evidence="1 2">
    <name type="scientific">Kroppenstedtia guangzhouensis</name>
    <dbReference type="NCBI Taxonomy" id="1274356"/>
    <lineage>
        <taxon>Bacteria</taxon>
        <taxon>Bacillati</taxon>
        <taxon>Bacillota</taxon>
        <taxon>Bacilli</taxon>
        <taxon>Bacillales</taxon>
        <taxon>Thermoactinomycetaceae</taxon>
        <taxon>Kroppenstedtia</taxon>
    </lineage>
</organism>
<evidence type="ECO:0000313" key="2">
    <source>
        <dbReference type="Proteomes" id="UP000617979"/>
    </source>
</evidence>
<keyword evidence="2" id="KW-1185">Reference proteome</keyword>
<proteinExistence type="predicted"/>
<comment type="caution">
    <text evidence="1">The sequence shown here is derived from an EMBL/GenBank/DDBJ whole genome shotgun (WGS) entry which is preliminary data.</text>
</comment>
<sequence length="83" mass="9660">MELFHKRLGDLYFKYEKIGLHHMKPMEALEFQECLKANAFWAKRLSRYEALAQAAEAGGDEAWRRQIDQIIDHHLLNTTGGNS</sequence>
<dbReference type="EMBL" id="BMEX01000001">
    <property type="protein sequence ID" value="GGA31784.1"/>
    <property type="molecule type" value="Genomic_DNA"/>
</dbReference>
<evidence type="ECO:0000313" key="1">
    <source>
        <dbReference type="EMBL" id="GGA31784.1"/>
    </source>
</evidence>
<dbReference type="InterPro" id="IPR056084">
    <property type="entry name" value="DUF7667"/>
</dbReference>
<reference evidence="2" key="1">
    <citation type="journal article" date="2019" name="Int. J. Syst. Evol. Microbiol.">
        <title>The Global Catalogue of Microorganisms (GCM) 10K type strain sequencing project: providing services to taxonomists for standard genome sequencing and annotation.</title>
        <authorList>
            <consortium name="The Broad Institute Genomics Platform"/>
            <consortium name="The Broad Institute Genome Sequencing Center for Infectious Disease"/>
            <person name="Wu L."/>
            <person name="Ma J."/>
        </authorList>
    </citation>
    <scope>NUCLEOTIDE SEQUENCE [LARGE SCALE GENOMIC DNA]</scope>
    <source>
        <strain evidence="2">CGMCC 1.12404</strain>
    </source>
</reference>
<dbReference type="Proteomes" id="UP000617979">
    <property type="component" value="Unassembled WGS sequence"/>
</dbReference>
<dbReference type="Pfam" id="PF24704">
    <property type="entry name" value="DUF7667"/>
    <property type="match status" value="1"/>
</dbReference>
<protein>
    <submittedName>
        <fullName evidence="1">Uncharacterized protein</fullName>
    </submittedName>
</protein>
<dbReference type="RefSeq" id="WP_188428597.1">
    <property type="nucleotide sequence ID" value="NZ_BMEX01000001.1"/>
</dbReference>
<gene>
    <name evidence="1" type="ORF">GCM10007416_00380</name>
</gene>
<name>A0ABQ1FWN3_9BACL</name>